<evidence type="ECO:0000259" key="1">
    <source>
        <dbReference type="Pfam" id="PF13699"/>
    </source>
</evidence>
<evidence type="ECO:0000313" key="2">
    <source>
        <dbReference type="EMBL" id="MBD8082293.1"/>
    </source>
</evidence>
<dbReference type="EMBL" id="JACYFS010000001">
    <property type="protein sequence ID" value="MBD8082293.1"/>
    <property type="molecule type" value="Genomic_DNA"/>
</dbReference>
<dbReference type="Pfam" id="PF13699">
    <property type="entry name" value="eCIS_core"/>
    <property type="match status" value="1"/>
</dbReference>
<evidence type="ECO:0000313" key="3">
    <source>
        <dbReference type="Proteomes" id="UP000637299"/>
    </source>
</evidence>
<accession>A0ABR8ZAN5</accession>
<keyword evidence="3" id="KW-1185">Reference proteome</keyword>
<dbReference type="InterPro" id="IPR025295">
    <property type="entry name" value="eCIS_core_dom"/>
</dbReference>
<reference evidence="2 3" key="1">
    <citation type="submission" date="2020-09" db="EMBL/GenBank/DDBJ databases">
        <title>Genome seq and assembly of Chryseobacterium sp.</title>
        <authorList>
            <person name="Chhetri G."/>
        </authorList>
    </citation>
    <scope>NUCLEOTIDE SEQUENCE [LARGE SCALE GENOMIC DNA]</scope>
    <source>
        <strain evidence="2 3">GCR10</strain>
    </source>
</reference>
<feature type="domain" description="eCIS core" evidence="1">
    <location>
        <begin position="128"/>
        <end position="204"/>
    </location>
</feature>
<sequence>MFAAQKISEQNSKNALASKSKPFFPAVIQKKLSIGSAHDVFETEADSVAEKVVSQSQVSVQKSSILQSAGDLVLNKMNAVQRKCSHCEEEEKVRKKPTTAISSNLNANFAPTHIENQIHDSQGSGQMMDGSTKNFMENRFGVDFSSVRIHTDSRANVMSNELNARAFTVGNDIYFKSGEYNPSQNSGRFLLAHELTHTLQQSGGNIKKLAVKPTHETKIQRGILDRIGEIASSVWDRTGGVLLNFAGRTFDWAEERAESIINSMAPGLLNFLRTDIIAPVRIMIERGLDRITGGLFSRLQQEGLFGILNHFVDGIFETIQGSADNACRSFSQGAEKIVEFVRQLKGGALARLRSSFNNINRILGSVWTHFALPAMDAIRHFAGDAFAYLTDKVNLAWRLISPIRNGVAIVWNWISRNFNISWQNTESIWAWLIGRITPIWNRIRETFNPIRIATSIIENTIRVFSSLNPLEVVANSVAAFYGALQFVTSSWGTNILVKSRNMLNQMVLNPVLRGIQIFRNVFSTALHWTQGMLGRLQSVFQELANRVVQTGIFSIFTNVVQAISSLVFQTVSRAISRLSGFNVIFSNVLGILNRMATNFNAILDRINILAHNPWMIPLILVSPYWRFLPDCFKPAVINFTLNTMIMMVSQMGQSSLFPKDWPLIKHRIIAFLRHTLVISDDEKINVVNRFAILFRQRNFQGIIHFINQIYEPAT</sequence>
<organism evidence="2 3">
    <name type="scientific">Chryseobacterium caseinilyticum</name>
    <dbReference type="NCBI Taxonomy" id="2771428"/>
    <lineage>
        <taxon>Bacteria</taxon>
        <taxon>Pseudomonadati</taxon>
        <taxon>Bacteroidota</taxon>
        <taxon>Flavobacteriia</taxon>
        <taxon>Flavobacteriales</taxon>
        <taxon>Weeksellaceae</taxon>
        <taxon>Chryseobacterium group</taxon>
        <taxon>Chryseobacterium</taxon>
    </lineage>
</organism>
<dbReference type="Proteomes" id="UP000637299">
    <property type="component" value="Unassembled WGS sequence"/>
</dbReference>
<name>A0ABR8ZAN5_9FLAO</name>
<dbReference type="RefSeq" id="WP_191736006.1">
    <property type="nucleotide sequence ID" value="NZ_JACYFS010000001.1"/>
</dbReference>
<protein>
    <submittedName>
        <fullName evidence="2">DUF4157 domain-containing protein</fullName>
    </submittedName>
</protein>
<proteinExistence type="predicted"/>
<gene>
    <name evidence="2" type="ORF">IC610_07625</name>
</gene>
<comment type="caution">
    <text evidence="2">The sequence shown here is derived from an EMBL/GenBank/DDBJ whole genome shotgun (WGS) entry which is preliminary data.</text>
</comment>